<evidence type="ECO:0000313" key="2">
    <source>
        <dbReference type="Proteomes" id="UP000663836"/>
    </source>
</evidence>
<name>A0A819TB53_9BILA</name>
<organism evidence="1 2">
    <name type="scientific">Rotaria sordida</name>
    <dbReference type="NCBI Taxonomy" id="392033"/>
    <lineage>
        <taxon>Eukaryota</taxon>
        <taxon>Metazoa</taxon>
        <taxon>Spiralia</taxon>
        <taxon>Gnathifera</taxon>
        <taxon>Rotifera</taxon>
        <taxon>Eurotatoria</taxon>
        <taxon>Bdelloidea</taxon>
        <taxon>Philodinida</taxon>
        <taxon>Philodinidae</taxon>
        <taxon>Rotaria</taxon>
    </lineage>
</organism>
<gene>
    <name evidence="1" type="ORF">JBS370_LOCUS30398</name>
</gene>
<dbReference type="Proteomes" id="UP000663836">
    <property type="component" value="Unassembled WGS sequence"/>
</dbReference>
<dbReference type="AlphaFoldDB" id="A0A819TB53"/>
<reference evidence="1" key="1">
    <citation type="submission" date="2021-02" db="EMBL/GenBank/DDBJ databases">
        <authorList>
            <person name="Nowell W R."/>
        </authorList>
    </citation>
    <scope>NUCLEOTIDE SEQUENCE</scope>
</reference>
<sequence>MNTNTAIAEEAASVFSVKNKSNEEIIDMYRKYQTELDELQKRPEQELSEEDKTRKELVEGIVKFLQPHYDFSVLVTKTSSNKSTKKFTKYLCT</sequence>
<evidence type="ECO:0000313" key="1">
    <source>
        <dbReference type="EMBL" id="CAF4075480.1"/>
    </source>
</evidence>
<dbReference type="EMBL" id="CAJOBD010006981">
    <property type="protein sequence ID" value="CAF4075480.1"/>
    <property type="molecule type" value="Genomic_DNA"/>
</dbReference>
<accession>A0A819TB53</accession>
<protein>
    <submittedName>
        <fullName evidence="1">Uncharacterized protein</fullName>
    </submittedName>
</protein>
<proteinExistence type="predicted"/>
<comment type="caution">
    <text evidence="1">The sequence shown here is derived from an EMBL/GenBank/DDBJ whole genome shotgun (WGS) entry which is preliminary data.</text>
</comment>